<evidence type="ECO:0000256" key="1">
    <source>
        <dbReference type="SAM" id="MobiDB-lite"/>
    </source>
</evidence>
<feature type="compositionally biased region" description="Polar residues" evidence="1">
    <location>
        <begin position="8"/>
        <end position="20"/>
    </location>
</feature>
<evidence type="ECO:0000313" key="3">
    <source>
        <dbReference type="EMBL" id="CAI4217948.1"/>
    </source>
</evidence>
<accession>A0A9P1MEN2</accession>
<protein>
    <recommendedName>
        <fullName evidence="2">DUF7904 domain-containing protein</fullName>
    </recommendedName>
</protein>
<gene>
    <name evidence="3" type="ORF">PPNO1_LOCUS7544</name>
</gene>
<dbReference type="Pfam" id="PF25480">
    <property type="entry name" value="DUF7904"/>
    <property type="match status" value="1"/>
</dbReference>
<feature type="compositionally biased region" description="Polar residues" evidence="1">
    <location>
        <begin position="152"/>
        <end position="161"/>
    </location>
</feature>
<dbReference type="GO" id="GO:0051016">
    <property type="term" value="P:barbed-end actin filament capping"/>
    <property type="evidence" value="ECO:0007669"/>
    <property type="project" value="TreeGrafter"/>
</dbReference>
<dbReference type="PANTHER" id="PTHR11977:SF133">
    <property type="entry name" value="DUF4045 DOMAIN-CONTAINING PROTEIN"/>
    <property type="match status" value="1"/>
</dbReference>
<reference evidence="3" key="1">
    <citation type="submission" date="2022-11" db="EMBL/GenBank/DDBJ databases">
        <authorList>
            <person name="Scott C."/>
            <person name="Bruce N."/>
        </authorList>
    </citation>
    <scope>NUCLEOTIDE SEQUENCE</scope>
</reference>
<dbReference type="PANTHER" id="PTHR11977">
    <property type="entry name" value="VILLIN"/>
    <property type="match status" value="1"/>
</dbReference>
<dbReference type="GO" id="GO:0015629">
    <property type="term" value="C:actin cytoskeleton"/>
    <property type="evidence" value="ECO:0007669"/>
    <property type="project" value="TreeGrafter"/>
</dbReference>
<dbReference type="PRINTS" id="PR00597">
    <property type="entry name" value="GELSOLIN"/>
</dbReference>
<dbReference type="GO" id="GO:0051015">
    <property type="term" value="F:actin filament binding"/>
    <property type="evidence" value="ECO:0007669"/>
    <property type="project" value="InterPro"/>
</dbReference>
<proteinExistence type="predicted"/>
<evidence type="ECO:0000259" key="2">
    <source>
        <dbReference type="Pfam" id="PF25480"/>
    </source>
</evidence>
<dbReference type="OrthoDB" id="6375767at2759"/>
<dbReference type="GO" id="GO:0005546">
    <property type="term" value="F:phosphatidylinositol-4,5-bisphosphate binding"/>
    <property type="evidence" value="ECO:0007669"/>
    <property type="project" value="TreeGrafter"/>
</dbReference>
<dbReference type="InterPro" id="IPR057226">
    <property type="entry name" value="DUF7904"/>
</dbReference>
<dbReference type="InterPro" id="IPR029006">
    <property type="entry name" value="ADF-H/Gelsolin-like_dom_sf"/>
</dbReference>
<feature type="domain" description="DUF7904" evidence="2">
    <location>
        <begin position="247"/>
        <end position="291"/>
    </location>
</feature>
<comment type="caution">
    <text evidence="3">The sequence shown here is derived from an EMBL/GenBank/DDBJ whole genome shotgun (WGS) entry which is preliminary data.</text>
</comment>
<feature type="compositionally biased region" description="Low complexity" evidence="1">
    <location>
        <begin position="182"/>
        <end position="195"/>
    </location>
</feature>
<dbReference type="SUPFAM" id="SSF55753">
    <property type="entry name" value="Actin depolymerizing proteins"/>
    <property type="match status" value="2"/>
</dbReference>
<feature type="compositionally biased region" description="Polar residues" evidence="1">
    <location>
        <begin position="86"/>
        <end position="100"/>
    </location>
</feature>
<feature type="region of interest" description="Disordered" evidence="1">
    <location>
        <begin position="40"/>
        <end position="214"/>
    </location>
</feature>
<sequence length="544" mass="59396">MATPITEVMTSPPTSSPTQIQLVDSSRASINGQIQLVDSSIASPSYGQSYSYSRRRGNDGASVSSPGQIKLVDSSAMREAPKKQPLISSATVVETKNQPEPTAKVEPKEPPQEQPRVEPNEEPKTELPPPSPKKLNVKRMSKFLDDAGQPTPKLSASSTDDTPARSPRRMSRPPSPIKSLESQPTQPAASSPSAALAKGTYGRPESIRKGSTGQGINTVSVQRLQIFGDGKMVPIPAHNERVVFELSTVKATEGYVNKEAKSIGGKMVVVKQGKETPEFLQAIGGVLITRRGSSNKYDSLASNMLCGRRYFGFVAFDEVDFSPVNLCSGFPFLINQQSQCFLWKGKGTDSEELESARLVGMDLSLTGQLEEIDDGNEPATFWDIFDGGSKQLSADHWRLKPSYSKYCCRLFCSDASSKQQILELSPYCQADLSTKKIYVLDAFFEMYIIVGAEAKSQYASFRNALDFAQEYGILASGMEDRPFVPISTVVLEGIPRDLKSVFRKWRDAYSPTVMPPPTTPGSGLKRGRSLRIVPLTQALQALAE</sequence>
<dbReference type="GO" id="GO:0051014">
    <property type="term" value="P:actin filament severing"/>
    <property type="evidence" value="ECO:0007669"/>
    <property type="project" value="TreeGrafter"/>
</dbReference>
<name>A0A9P1MEN2_9PEZI</name>
<organism evidence="3 4">
    <name type="scientific">Parascedosporium putredinis</name>
    <dbReference type="NCBI Taxonomy" id="1442378"/>
    <lineage>
        <taxon>Eukaryota</taxon>
        <taxon>Fungi</taxon>
        <taxon>Dikarya</taxon>
        <taxon>Ascomycota</taxon>
        <taxon>Pezizomycotina</taxon>
        <taxon>Sordariomycetes</taxon>
        <taxon>Hypocreomycetidae</taxon>
        <taxon>Microascales</taxon>
        <taxon>Microascaceae</taxon>
        <taxon>Parascedosporium</taxon>
    </lineage>
</organism>
<keyword evidence="4" id="KW-1185">Reference proteome</keyword>
<dbReference type="AlphaFoldDB" id="A0A9P1MEN2"/>
<feature type="compositionally biased region" description="Basic and acidic residues" evidence="1">
    <location>
        <begin position="103"/>
        <end position="125"/>
    </location>
</feature>
<dbReference type="GO" id="GO:0008154">
    <property type="term" value="P:actin polymerization or depolymerization"/>
    <property type="evidence" value="ECO:0007669"/>
    <property type="project" value="TreeGrafter"/>
</dbReference>
<dbReference type="Gene3D" id="3.40.20.10">
    <property type="entry name" value="Severin"/>
    <property type="match status" value="2"/>
</dbReference>
<dbReference type="GO" id="GO:0005737">
    <property type="term" value="C:cytoplasm"/>
    <property type="evidence" value="ECO:0007669"/>
    <property type="project" value="TreeGrafter"/>
</dbReference>
<dbReference type="SMART" id="SM00262">
    <property type="entry name" value="GEL"/>
    <property type="match status" value="2"/>
</dbReference>
<dbReference type="EMBL" id="CALLCH030000017">
    <property type="protein sequence ID" value="CAI4217948.1"/>
    <property type="molecule type" value="Genomic_DNA"/>
</dbReference>
<evidence type="ECO:0000313" key="4">
    <source>
        <dbReference type="Proteomes" id="UP000838763"/>
    </source>
</evidence>
<feature type="compositionally biased region" description="Low complexity" evidence="1">
    <location>
        <begin position="43"/>
        <end position="52"/>
    </location>
</feature>
<dbReference type="InterPro" id="IPR007122">
    <property type="entry name" value="Villin/Gelsolin"/>
</dbReference>
<dbReference type="Proteomes" id="UP000838763">
    <property type="component" value="Unassembled WGS sequence"/>
</dbReference>
<feature type="region of interest" description="Disordered" evidence="1">
    <location>
        <begin position="1"/>
        <end position="20"/>
    </location>
</feature>